<dbReference type="Proteomes" id="UP000001351">
    <property type="component" value="Chromosome"/>
</dbReference>
<dbReference type="OrthoDB" id="3275712at2"/>
<dbReference type="GO" id="GO:0006508">
    <property type="term" value="P:proteolysis"/>
    <property type="evidence" value="ECO:0007669"/>
    <property type="project" value="InterPro"/>
</dbReference>
<keyword evidence="3" id="KW-1185">Reference proteome</keyword>
<dbReference type="HOGENOM" id="CLU_029515_0_0_7"/>
<dbReference type="GO" id="GO:0004175">
    <property type="term" value="F:endopeptidase activity"/>
    <property type="evidence" value="ECO:0007669"/>
    <property type="project" value="TreeGrafter"/>
</dbReference>
<dbReference type="eggNOG" id="COG0793">
    <property type="taxonomic scope" value="Bacteria"/>
</dbReference>
<organism evidence="2 3">
    <name type="scientific">Stigmatella aurantiaca (strain DW4/3-1)</name>
    <dbReference type="NCBI Taxonomy" id="378806"/>
    <lineage>
        <taxon>Bacteria</taxon>
        <taxon>Pseudomonadati</taxon>
        <taxon>Myxococcota</taxon>
        <taxon>Myxococcia</taxon>
        <taxon>Myxococcales</taxon>
        <taxon>Cystobacterineae</taxon>
        <taxon>Archangiaceae</taxon>
        <taxon>Stigmatella</taxon>
    </lineage>
</organism>
<dbReference type="InterPro" id="IPR005151">
    <property type="entry name" value="Tail-specific_protease"/>
</dbReference>
<dbReference type="PANTHER" id="PTHR32060">
    <property type="entry name" value="TAIL-SPECIFIC PROTEASE"/>
    <property type="match status" value="1"/>
</dbReference>
<dbReference type="InterPro" id="IPR036034">
    <property type="entry name" value="PDZ_sf"/>
</dbReference>
<dbReference type="STRING" id="378806.STAUR_4150"/>
<dbReference type="Gene3D" id="2.30.42.10">
    <property type="match status" value="1"/>
</dbReference>
<dbReference type="AlphaFoldDB" id="E3FPC2"/>
<dbReference type="RefSeq" id="WP_013376082.1">
    <property type="nucleotide sequence ID" value="NC_014623.1"/>
</dbReference>
<dbReference type="SUPFAM" id="SSF52096">
    <property type="entry name" value="ClpP/crotonase"/>
    <property type="match status" value="1"/>
</dbReference>
<dbReference type="GO" id="GO:0008236">
    <property type="term" value="F:serine-type peptidase activity"/>
    <property type="evidence" value="ECO:0007669"/>
    <property type="project" value="InterPro"/>
</dbReference>
<evidence type="ECO:0000313" key="3">
    <source>
        <dbReference type="Proteomes" id="UP000001351"/>
    </source>
</evidence>
<dbReference type="InterPro" id="IPR029045">
    <property type="entry name" value="ClpP/crotonase-like_dom_sf"/>
</dbReference>
<dbReference type="Gene3D" id="3.90.226.10">
    <property type="entry name" value="2-enoyl-CoA Hydratase, Chain A, domain 1"/>
    <property type="match status" value="1"/>
</dbReference>
<dbReference type="KEGG" id="sur:STAUR_4150"/>
<dbReference type="PANTHER" id="PTHR32060:SF22">
    <property type="entry name" value="CARBOXYL-TERMINAL-PROCESSING PEPTIDASE 3, CHLOROPLASTIC"/>
    <property type="match status" value="1"/>
</dbReference>
<accession>E3FPC2</accession>
<feature type="domain" description="Tail specific protease" evidence="1">
    <location>
        <begin position="243"/>
        <end position="456"/>
    </location>
</feature>
<evidence type="ECO:0000313" key="2">
    <source>
        <dbReference type="EMBL" id="ADO71932.1"/>
    </source>
</evidence>
<reference evidence="2 3" key="1">
    <citation type="journal article" date="2011" name="Mol. Biol. Evol.">
        <title>Comparative genomic analysis of fruiting body formation in Myxococcales.</title>
        <authorList>
            <person name="Huntley S."/>
            <person name="Hamann N."/>
            <person name="Wegener-Feldbrugge S."/>
            <person name="Treuner-Lange A."/>
            <person name="Kube M."/>
            <person name="Reinhardt R."/>
            <person name="Klages S."/>
            <person name="Muller R."/>
            <person name="Ronning C.M."/>
            <person name="Nierman W.C."/>
            <person name="Sogaard-Andersen L."/>
        </authorList>
    </citation>
    <scope>NUCLEOTIDE SEQUENCE [LARGE SCALE GENOMIC DNA]</scope>
    <source>
        <strain evidence="2 3">DW4/3-1</strain>
    </source>
</reference>
<dbReference type="Pfam" id="PF03572">
    <property type="entry name" value="Peptidase_S41"/>
    <property type="match status" value="1"/>
</dbReference>
<dbReference type="EMBL" id="CP002271">
    <property type="protein sequence ID" value="ADO71932.1"/>
    <property type="molecule type" value="Genomic_DNA"/>
</dbReference>
<protein>
    <submittedName>
        <fullName evidence="2">Conserved uncharacterized protein</fullName>
    </submittedName>
</protein>
<gene>
    <name evidence="2" type="ordered locus">STAUR_4150</name>
</gene>
<evidence type="ECO:0000259" key="1">
    <source>
        <dbReference type="Pfam" id="PF03572"/>
    </source>
</evidence>
<proteinExistence type="predicted"/>
<sequence>MERTGTPEQLASFLERTRGSEPGGGEVLDQARELLEQAYVHLPDNQASGLDPLSLLAALQRTPSLDRVQLYRELLAIFARLGDRHTHCSLPEPFASQIAFLPFLVGEFHERGERQLAVLHSAMGVLERGDVLLSWNGAAMAEVIGRQLEWQHGANPEARHAKAVQTLTFRPLALMPPPEEESVVLECVSATGRRRTVRVDWRVTDAAWLSRHFSSFQQGASMAELGQEGGISSRRVNTSKGAFGYIRVNSFLGRPEPFLEHFSRALEDMPRQGVILDMRSCEDGIVQIGERLLQLFTPRRIQPEPFQFRVTALTLDLVRSVPALAGWREAVERAAAQGRTYSEALPLTPEGEANGIGQKYAGAVVLLTSALTYSTAEMFAAGFQDHGIGQVVGSAARTGGGGASPWPQSMLFKLSGRAAFRPLPGGPLFRVAVRRCQRVHAQAGTPLEREGVVPDVLHLPTRADLFEQDRDLLEVAGQVLSRMQ</sequence>
<name>E3FPC2_STIAD</name>